<sequence length="77" mass="8286">MLSSQLSITESINPSSSLDGTSICEIFYKNRRQIVVAWAKTFASDTPTELACAGGAERKQACYNGGTVEAEHSSTRL</sequence>
<reference evidence="2 4" key="1">
    <citation type="journal article" date="2010" name="BMC Genomics">
        <title>Combination of measures distinguishes pre-miRNAs from other stem-loops in the genome of the newly sequenced Anopheles darlingi.</title>
        <authorList>
            <person name="Mendes N.D."/>
            <person name="Freitas A.T."/>
            <person name="Vasconcelos A.T."/>
            <person name="Sagot M.F."/>
        </authorList>
    </citation>
    <scope>NUCLEOTIDE SEQUENCE</scope>
</reference>
<dbReference type="AlphaFoldDB" id="W5JDM6"/>
<feature type="region of interest" description="Disordered" evidence="1">
    <location>
        <begin position="1"/>
        <end position="20"/>
    </location>
</feature>
<protein>
    <submittedName>
        <fullName evidence="2 3">Uncharacterized protein</fullName>
    </submittedName>
</protein>
<dbReference type="HOGENOM" id="CLU_2640110_0_0_1"/>
<dbReference type="Proteomes" id="UP000000673">
    <property type="component" value="Unassembled WGS sequence"/>
</dbReference>
<reference evidence="2" key="3">
    <citation type="journal article" date="2013" name="Nucleic Acids Res.">
        <title>The genome of Anopheles darlingi, the main neotropical malaria vector.</title>
        <authorList>
            <person name="Marinotti O."/>
            <person name="Cerqueira G.C."/>
            <person name="de Almeida L.G."/>
            <person name="Ferro M.I."/>
            <person name="Loreto E.L."/>
            <person name="Zaha A."/>
            <person name="Teixeira S.M."/>
            <person name="Wespiser A.R."/>
            <person name="Almeida E Silva A."/>
            <person name="Schlindwein A.D."/>
            <person name="Pacheco A.C."/>
            <person name="Silva A.L."/>
            <person name="Graveley B.R."/>
            <person name="Walenz B.P."/>
            <person name="Lima Bde A."/>
            <person name="Ribeiro C.A."/>
            <person name="Nunes-Silva C.G."/>
            <person name="de Carvalho C.R."/>
            <person name="Soares C.M."/>
            <person name="de Menezes C.B."/>
            <person name="Matiolli C."/>
            <person name="Caffrey D."/>
            <person name="Araujo D.A."/>
            <person name="de Oliveira D.M."/>
            <person name="Golenbock D."/>
            <person name="Grisard E.C."/>
            <person name="Fantinatti-Garboggini F."/>
            <person name="de Carvalho F.M."/>
            <person name="Barcellos F.G."/>
            <person name="Prosdocimi F."/>
            <person name="May G."/>
            <person name="Azevedo Junior G.M."/>
            <person name="Guimaraes G.M."/>
            <person name="Goldman G.H."/>
            <person name="Padilha I.Q."/>
            <person name="Batista Jda S."/>
            <person name="Ferro J.A."/>
            <person name="Ribeiro J.M."/>
            <person name="Fietto J.L."/>
            <person name="Dabbas K.M."/>
            <person name="Cerdeira L."/>
            <person name="Agnez-Lima L.F."/>
            <person name="Brocchi M."/>
            <person name="de Carvalho M.O."/>
            <person name="Teixeira Mde M."/>
            <person name="Diniz Maia Mde M."/>
            <person name="Goldman M.H."/>
            <person name="Cruz Schneider M.P."/>
            <person name="Felipe M.S."/>
            <person name="Hungria M."/>
            <person name="Nicolas M.F."/>
            <person name="Pereira M."/>
            <person name="Montes M.A."/>
            <person name="Cantao M.E."/>
            <person name="Vincentz M."/>
            <person name="Rafael M.S."/>
            <person name="Silverman N."/>
            <person name="Stoco P.H."/>
            <person name="Souza R.C."/>
            <person name="Vicentini R."/>
            <person name="Gazzinelli R.T."/>
            <person name="Neves Rde O."/>
            <person name="Silva R."/>
            <person name="Astolfi-Filho S."/>
            <person name="Maciel T.E."/>
            <person name="Urmenyi T.P."/>
            <person name="Tadei W.P."/>
            <person name="Camargo E.P."/>
            <person name="de Vasconcelos A.T."/>
        </authorList>
    </citation>
    <scope>NUCLEOTIDE SEQUENCE</scope>
</reference>
<reference evidence="2" key="2">
    <citation type="submission" date="2010-05" db="EMBL/GenBank/DDBJ databases">
        <authorList>
            <person name="Almeida L.G."/>
            <person name="Nicolas M.F."/>
            <person name="Souza R.C."/>
            <person name="Vasconcelos A.T.R."/>
        </authorList>
    </citation>
    <scope>NUCLEOTIDE SEQUENCE</scope>
</reference>
<evidence type="ECO:0000256" key="1">
    <source>
        <dbReference type="SAM" id="MobiDB-lite"/>
    </source>
</evidence>
<name>W5JDM6_ANODA</name>
<gene>
    <name evidence="2" type="ORF">AND_006113</name>
</gene>
<reference evidence="3" key="4">
    <citation type="submission" date="2015-06" db="UniProtKB">
        <authorList>
            <consortium name="EnsemblMetazoa"/>
        </authorList>
    </citation>
    <scope>IDENTIFICATION</scope>
</reference>
<keyword evidence="4" id="KW-1185">Reference proteome</keyword>
<organism evidence="2">
    <name type="scientific">Anopheles darlingi</name>
    <name type="common">Mosquito</name>
    <dbReference type="NCBI Taxonomy" id="43151"/>
    <lineage>
        <taxon>Eukaryota</taxon>
        <taxon>Metazoa</taxon>
        <taxon>Ecdysozoa</taxon>
        <taxon>Arthropoda</taxon>
        <taxon>Hexapoda</taxon>
        <taxon>Insecta</taxon>
        <taxon>Pterygota</taxon>
        <taxon>Neoptera</taxon>
        <taxon>Endopterygota</taxon>
        <taxon>Diptera</taxon>
        <taxon>Nematocera</taxon>
        <taxon>Culicoidea</taxon>
        <taxon>Culicidae</taxon>
        <taxon>Anophelinae</taxon>
        <taxon>Anopheles</taxon>
    </lineage>
</organism>
<accession>W5JDM6</accession>
<evidence type="ECO:0000313" key="3">
    <source>
        <dbReference type="EnsemblMetazoa" id="ADAC006113-PA"/>
    </source>
</evidence>
<proteinExistence type="predicted"/>
<evidence type="ECO:0000313" key="4">
    <source>
        <dbReference type="Proteomes" id="UP000000673"/>
    </source>
</evidence>
<dbReference type="EMBL" id="ADMH02001523">
    <property type="protein sequence ID" value="ETN62201.1"/>
    <property type="molecule type" value="Genomic_DNA"/>
</dbReference>
<evidence type="ECO:0000313" key="2">
    <source>
        <dbReference type="EMBL" id="ETN62201.1"/>
    </source>
</evidence>
<dbReference type="EnsemblMetazoa" id="ADAC006113-RA">
    <property type="protein sequence ID" value="ADAC006113-PA"/>
    <property type="gene ID" value="ADAC006113"/>
</dbReference>
<dbReference type="VEuPathDB" id="VectorBase:ADAC006113"/>